<sequence>MVKNLDNVNKFFMYPRQKVTEVPQPSDPIKHVADEAVNEEMNDSLERAVTTATSLDAEQARDLGGEEVFVTQQDEKVVEKEVDVAHIQITTAATTPKILIDKVTLAQALAELKHKNPKDKAKGIIFHEPEESTTTTTAIPKPKSQDKDKAKMIEEPMKLKNKYQI</sequence>
<evidence type="ECO:0000256" key="1">
    <source>
        <dbReference type="SAM" id="MobiDB-lite"/>
    </source>
</evidence>
<feature type="compositionally biased region" description="Basic and acidic residues" evidence="1">
    <location>
        <begin position="143"/>
        <end position="158"/>
    </location>
</feature>
<comment type="caution">
    <text evidence="2">The sequence shown here is derived from an EMBL/GenBank/DDBJ whole genome shotgun (WGS) entry which is preliminary data.</text>
</comment>
<dbReference type="EMBL" id="BKCJ010002025">
    <property type="protein sequence ID" value="GEU45728.1"/>
    <property type="molecule type" value="Genomic_DNA"/>
</dbReference>
<organism evidence="2">
    <name type="scientific">Tanacetum cinerariifolium</name>
    <name type="common">Dalmatian daisy</name>
    <name type="synonym">Chrysanthemum cinerariifolium</name>
    <dbReference type="NCBI Taxonomy" id="118510"/>
    <lineage>
        <taxon>Eukaryota</taxon>
        <taxon>Viridiplantae</taxon>
        <taxon>Streptophyta</taxon>
        <taxon>Embryophyta</taxon>
        <taxon>Tracheophyta</taxon>
        <taxon>Spermatophyta</taxon>
        <taxon>Magnoliopsida</taxon>
        <taxon>eudicotyledons</taxon>
        <taxon>Gunneridae</taxon>
        <taxon>Pentapetalae</taxon>
        <taxon>asterids</taxon>
        <taxon>campanulids</taxon>
        <taxon>Asterales</taxon>
        <taxon>Asteraceae</taxon>
        <taxon>Asteroideae</taxon>
        <taxon>Anthemideae</taxon>
        <taxon>Anthemidinae</taxon>
        <taxon>Tanacetum</taxon>
    </lineage>
</organism>
<proteinExistence type="predicted"/>
<gene>
    <name evidence="2" type="ORF">Tci_017706</name>
</gene>
<accession>A0A6L2K8H7</accession>
<feature type="region of interest" description="Disordered" evidence="1">
    <location>
        <begin position="127"/>
        <end position="165"/>
    </location>
</feature>
<dbReference type="AlphaFoldDB" id="A0A6L2K8H7"/>
<protein>
    <submittedName>
        <fullName evidence="2">Uncharacterized protein</fullName>
    </submittedName>
</protein>
<reference evidence="2" key="1">
    <citation type="journal article" date="2019" name="Sci. Rep.">
        <title>Draft genome of Tanacetum cinerariifolium, the natural source of mosquito coil.</title>
        <authorList>
            <person name="Yamashiro T."/>
            <person name="Shiraishi A."/>
            <person name="Satake H."/>
            <person name="Nakayama K."/>
        </authorList>
    </citation>
    <scope>NUCLEOTIDE SEQUENCE</scope>
</reference>
<name>A0A6L2K8H7_TANCI</name>
<evidence type="ECO:0000313" key="2">
    <source>
        <dbReference type="EMBL" id="GEU45728.1"/>
    </source>
</evidence>